<gene>
    <name evidence="1" type="ORF">CBM2612_P0614</name>
</gene>
<evidence type="ECO:0000313" key="1">
    <source>
        <dbReference type="EMBL" id="SPD49269.1"/>
    </source>
</evidence>
<name>A0A375HFU4_9BURK</name>
<keyword evidence="1" id="KW-0614">Plasmid</keyword>
<organism evidence="1">
    <name type="scientific">Cupriavidus taiwanensis</name>
    <dbReference type="NCBI Taxonomy" id="164546"/>
    <lineage>
        <taxon>Bacteria</taxon>
        <taxon>Pseudomonadati</taxon>
        <taxon>Pseudomonadota</taxon>
        <taxon>Betaproteobacteria</taxon>
        <taxon>Burkholderiales</taxon>
        <taxon>Burkholderiaceae</taxon>
        <taxon>Cupriavidus</taxon>
    </lineage>
</organism>
<reference evidence="1" key="1">
    <citation type="submission" date="2018-01" db="EMBL/GenBank/DDBJ databases">
        <authorList>
            <person name="Gaut B.S."/>
            <person name="Morton B.R."/>
            <person name="Clegg M.T."/>
            <person name="Duvall M.R."/>
        </authorList>
    </citation>
    <scope>NUCLEOTIDE SEQUENCE</scope>
    <source>
        <strain evidence="1">Cupriavidus taiwanensis STM 8555</strain>
    </source>
</reference>
<proteinExistence type="predicted"/>
<dbReference type="EMBL" id="LT984809">
    <property type="protein sequence ID" value="SPD49269.1"/>
    <property type="molecule type" value="Genomic_DNA"/>
</dbReference>
<sequence length="46" mass="5121">MLRSQTWSNANRACMHAGIYCKGWVEALPEDGSTNPARLLAYTQAH</sequence>
<geneLocation type="plasmid" evidence="1">
    <name>I</name>
</geneLocation>
<dbReference type="AlphaFoldDB" id="A0A375HFU4"/>
<protein>
    <submittedName>
        <fullName evidence="1">Uncharacterized protein</fullName>
    </submittedName>
</protein>
<accession>A0A375HFU4</accession>